<evidence type="ECO:0000313" key="2">
    <source>
        <dbReference type="Proteomes" id="UP001314170"/>
    </source>
</evidence>
<keyword evidence="2" id="KW-1185">Reference proteome</keyword>
<gene>
    <name evidence="1" type="ORF">DCAF_LOCUS10965</name>
</gene>
<comment type="caution">
    <text evidence="1">The sequence shown here is derived from an EMBL/GenBank/DDBJ whole genome shotgun (WGS) entry which is preliminary data.</text>
</comment>
<dbReference type="AlphaFoldDB" id="A0AAV1RJN9"/>
<proteinExistence type="predicted"/>
<accession>A0AAV1RJN9</accession>
<dbReference type="PANTHER" id="PTHR35506">
    <property type="entry name" value="OS02G0135600 PROTEIN"/>
    <property type="match status" value="1"/>
</dbReference>
<dbReference type="PANTHER" id="PTHR35506:SF1">
    <property type="entry name" value="OS02G0135600 PROTEIN"/>
    <property type="match status" value="1"/>
</dbReference>
<protein>
    <submittedName>
        <fullName evidence="1">Uncharacterized protein</fullName>
    </submittedName>
</protein>
<name>A0AAV1RJN9_9ROSI</name>
<dbReference type="EMBL" id="CAWUPB010000994">
    <property type="protein sequence ID" value="CAK7335961.1"/>
    <property type="molecule type" value="Genomic_DNA"/>
</dbReference>
<sequence>MMLSTLSYDDKRKKNLCDDHVEGLLKSMHPNSPATKESASSAQRPSIMIVDGEIDNTIANDVECINALVDGNMRIAQPGYEIGSRLHLSLVMSYGYVPEGDGRDLSVLISKYEMEDALSKLFSHQSYTMKGENPRNDVL</sequence>
<dbReference type="Proteomes" id="UP001314170">
    <property type="component" value="Unassembled WGS sequence"/>
</dbReference>
<organism evidence="1 2">
    <name type="scientific">Dovyalis caffra</name>
    <dbReference type="NCBI Taxonomy" id="77055"/>
    <lineage>
        <taxon>Eukaryota</taxon>
        <taxon>Viridiplantae</taxon>
        <taxon>Streptophyta</taxon>
        <taxon>Embryophyta</taxon>
        <taxon>Tracheophyta</taxon>
        <taxon>Spermatophyta</taxon>
        <taxon>Magnoliopsida</taxon>
        <taxon>eudicotyledons</taxon>
        <taxon>Gunneridae</taxon>
        <taxon>Pentapetalae</taxon>
        <taxon>rosids</taxon>
        <taxon>fabids</taxon>
        <taxon>Malpighiales</taxon>
        <taxon>Salicaceae</taxon>
        <taxon>Flacourtieae</taxon>
        <taxon>Dovyalis</taxon>
    </lineage>
</organism>
<evidence type="ECO:0000313" key="1">
    <source>
        <dbReference type="EMBL" id="CAK7335961.1"/>
    </source>
</evidence>
<reference evidence="1 2" key="1">
    <citation type="submission" date="2024-01" db="EMBL/GenBank/DDBJ databases">
        <authorList>
            <person name="Waweru B."/>
        </authorList>
    </citation>
    <scope>NUCLEOTIDE SEQUENCE [LARGE SCALE GENOMIC DNA]</scope>
</reference>